<dbReference type="EC" id="3.2.1.1" evidence="5"/>
<dbReference type="SMART" id="SM00810">
    <property type="entry name" value="Alpha-amyl_C2"/>
    <property type="match status" value="1"/>
</dbReference>
<dbReference type="PANTHER" id="PTHR43447">
    <property type="entry name" value="ALPHA-AMYLASE"/>
    <property type="match status" value="1"/>
</dbReference>
<evidence type="ECO:0000256" key="6">
    <source>
        <dbReference type="ARBA" id="ARBA00022801"/>
    </source>
</evidence>
<sequence>MGKQPVTLSGLLVVFLCLTSDVHAETTLILFQGFSWESWNKQGGWYKMLKGQVADIASAGLHAGPAVHDLNASKYGTRAELKSLIAAFHFQDDKRQELVDWVREAGVATFYDHVFDWNLKREITALAAVQRRNGIKAGSKLRILVAESDLYVAMVDERVVAKIGARYDVGSVIPPGFKVAAHGDSYCVWEKCRR</sequence>
<keyword evidence="9" id="KW-0326">Glycosidase</keyword>
<reference evidence="14" key="1">
    <citation type="submission" date="2024-06" db="EMBL/GenBank/DDBJ databases">
        <authorList>
            <person name="Ryan C."/>
        </authorList>
    </citation>
    <scope>NUCLEOTIDE SEQUENCE [LARGE SCALE GENOMIC DNA]</scope>
</reference>
<feature type="signal peptide" evidence="11">
    <location>
        <begin position="1"/>
        <end position="24"/>
    </location>
</feature>
<evidence type="ECO:0000256" key="11">
    <source>
        <dbReference type="SAM" id="SignalP"/>
    </source>
</evidence>
<keyword evidence="14" id="KW-1185">Reference proteome</keyword>
<evidence type="ECO:0000256" key="4">
    <source>
        <dbReference type="ARBA" id="ARBA00011245"/>
    </source>
</evidence>
<dbReference type="Gene3D" id="3.20.20.80">
    <property type="entry name" value="Glycosidases"/>
    <property type="match status" value="1"/>
</dbReference>
<keyword evidence="11" id="KW-0732">Signal</keyword>
<feature type="domain" description="Alpha-amylase C-terminal beta-sheet" evidence="12">
    <location>
        <begin position="131"/>
        <end position="191"/>
    </location>
</feature>
<dbReference type="InterPro" id="IPR012850">
    <property type="entry name" value="A-amylase_bs_C"/>
</dbReference>
<evidence type="ECO:0000256" key="7">
    <source>
        <dbReference type="ARBA" id="ARBA00022837"/>
    </source>
</evidence>
<comment type="subunit">
    <text evidence="4">Monomer.</text>
</comment>
<evidence type="ECO:0000256" key="10">
    <source>
        <dbReference type="ARBA" id="ARBA00030238"/>
    </source>
</evidence>
<comment type="cofactor">
    <cofactor evidence="2">
        <name>Ca(2+)</name>
        <dbReference type="ChEBI" id="CHEBI:29108"/>
    </cofactor>
</comment>
<reference evidence="13 14" key="2">
    <citation type="submission" date="2024-10" db="EMBL/GenBank/DDBJ databases">
        <authorList>
            <person name="Ryan C."/>
        </authorList>
    </citation>
    <scope>NUCLEOTIDE SEQUENCE [LARGE SCALE GENOMIC DNA]</scope>
</reference>
<evidence type="ECO:0000313" key="14">
    <source>
        <dbReference type="Proteomes" id="UP001497457"/>
    </source>
</evidence>
<evidence type="ECO:0000256" key="3">
    <source>
        <dbReference type="ARBA" id="ARBA00008061"/>
    </source>
</evidence>
<dbReference type="AlphaFoldDB" id="A0ABC9EW07"/>
<proteinExistence type="inferred from homology"/>
<evidence type="ECO:0000256" key="2">
    <source>
        <dbReference type="ARBA" id="ARBA00001913"/>
    </source>
</evidence>
<evidence type="ECO:0000259" key="12">
    <source>
        <dbReference type="SMART" id="SM00810"/>
    </source>
</evidence>
<dbReference type="Proteomes" id="UP001497457">
    <property type="component" value="Chromosome 5rd"/>
</dbReference>
<evidence type="ECO:0000256" key="9">
    <source>
        <dbReference type="ARBA" id="ARBA00023295"/>
    </source>
</evidence>
<keyword evidence="8" id="KW-0119">Carbohydrate metabolism</keyword>
<evidence type="ECO:0000313" key="13">
    <source>
        <dbReference type="EMBL" id="CAL5064041.1"/>
    </source>
</evidence>
<dbReference type="Pfam" id="PF07821">
    <property type="entry name" value="Alpha-amyl_C2"/>
    <property type="match status" value="1"/>
</dbReference>
<dbReference type="SUPFAM" id="SSF51011">
    <property type="entry name" value="Glycosyl hydrolase domain"/>
    <property type="match status" value="1"/>
</dbReference>
<comment type="similarity">
    <text evidence="3">Belongs to the glycosyl hydrolase 13 family.</text>
</comment>
<protein>
    <recommendedName>
        <fullName evidence="5">alpha-amylase</fullName>
        <ecNumber evidence="5">3.2.1.1</ecNumber>
    </recommendedName>
    <alternativeName>
        <fullName evidence="10">1,4-alpha-D-glucan glucanohydrolase</fullName>
    </alternativeName>
</protein>
<evidence type="ECO:0000256" key="5">
    <source>
        <dbReference type="ARBA" id="ARBA00012595"/>
    </source>
</evidence>
<dbReference type="FunFam" id="2.60.40.1180:FF:000021">
    <property type="entry name" value="Alpha-amylase"/>
    <property type="match status" value="1"/>
</dbReference>
<evidence type="ECO:0000256" key="8">
    <source>
        <dbReference type="ARBA" id="ARBA00023277"/>
    </source>
</evidence>
<evidence type="ECO:0000256" key="1">
    <source>
        <dbReference type="ARBA" id="ARBA00000548"/>
    </source>
</evidence>
<feature type="chain" id="PRO_5044790674" description="alpha-amylase" evidence="11">
    <location>
        <begin position="25"/>
        <end position="194"/>
    </location>
</feature>
<dbReference type="Gene3D" id="2.60.40.1180">
    <property type="entry name" value="Golgi alpha-mannosidase II"/>
    <property type="match status" value="1"/>
</dbReference>
<dbReference type="GO" id="GO:0005983">
    <property type="term" value="P:starch catabolic process"/>
    <property type="evidence" value="ECO:0007669"/>
    <property type="project" value="UniProtKB-ARBA"/>
</dbReference>
<gene>
    <name evidence="13" type="ORF">URODEC1_LOCUS99241</name>
</gene>
<keyword evidence="6" id="KW-0378">Hydrolase</keyword>
<accession>A0ABC9EW07</accession>
<comment type="catalytic activity">
    <reaction evidence="1">
        <text>Endohydrolysis of (1-&gt;4)-alpha-D-glucosidic linkages in polysaccharides containing three or more (1-&gt;4)-alpha-linked D-glucose units.</text>
        <dbReference type="EC" id="3.2.1.1"/>
    </reaction>
</comment>
<dbReference type="EMBL" id="OZ075115">
    <property type="protein sequence ID" value="CAL5064041.1"/>
    <property type="molecule type" value="Genomic_DNA"/>
</dbReference>
<dbReference type="InterPro" id="IPR013780">
    <property type="entry name" value="Glyco_hydro_b"/>
</dbReference>
<name>A0ABC9EW07_9POAL</name>
<dbReference type="GO" id="GO:0005987">
    <property type="term" value="P:sucrose catabolic process"/>
    <property type="evidence" value="ECO:0007669"/>
    <property type="project" value="UniProtKB-ARBA"/>
</dbReference>
<organism evidence="13 14">
    <name type="scientific">Urochloa decumbens</name>
    <dbReference type="NCBI Taxonomy" id="240449"/>
    <lineage>
        <taxon>Eukaryota</taxon>
        <taxon>Viridiplantae</taxon>
        <taxon>Streptophyta</taxon>
        <taxon>Embryophyta</taxon>
        <taxon>Tracheophyta</taxon>
        <taxon>Spermatophyta</taxon>
        <taxon>Magnoliopsida</taxon>
        <taxon>Liliopsida</taxon>
        <taxon>Poales</taxon>
        <taxon>Poaceae</taxon>
        <taxon>PACMAD clade</taxon>
        <taxon>Panicoideae</taxon>
        <taxon>Panicodae</taxon>
        <taxon>Paniceae</taxon>
        <taxon>Melinidinae</taxon>
        <taxon>Urochloa</taxon>
    </lineage>
</organism>
<keyword evidence="7" id="KW-0106">Calcium</keyword>
<dbReference type="GO" id="GO:0004556">
    <property type="term" value="F:alpha-amylase activity"/>
    <property type="evidence" value="ECO:0007669"/>
    <property type="project" value="UniProtKB-EC"/>
</dbReference>